<sequence length="55" mass="6425">ARWKTTENCDPWKQTMFAVNAGGMFIRETINLRQREGGGMLCDYDDEKKIDNEKI</sequence>
<proteinExistence type="predicted"/>
<gene>
    <name evidence="1" type="ORF">AMORRO_LOCUS14335</name>
</gene>
<dbReference type="Proteomes" id="UP000789342">
    <property type="component" value="Unassembled WGS sequence"/>
</dbReference>
<evidence type="ECO:0000313" key="2">
    <source>
        <dbReference type="Proteomes" id="UP000789342"/>
    </source>
</evidence>
<protein>
    <submittedName>
        <fullName evidence="1">18862_t:CDS:1</fullName>
    </submittedName>
</protein>
<organism evidence="1 2">
    <name type="scientific">Acaulospora morrowiae</name>
    <dbReference type="NCBI Taxonomy" id="94023"/>
    <lineage>
        <taxon>Eukaryota</taxon>
        <taxon>Fungi</taxon>
        <taxon>Fungi incertae sedis</taxon>
        <taxon>Mucoromycota</taxon>
        <taxon>Glomeromycotina</taxon>
        <taxon>Glomeromycetes</taxon>
        <taxon>Diversisporales</taxon>
        <taxon>Acaulosporaceae</taxon>
        <taxon>Acaulospora</taxon>
    </lineage>
</organism>
<dbReference type="AlphaFoldDB" id="A0A9N9IIZ1"/>
<comment type="caution">
    <text evidence="1">The sequence shown here is derived from an EMBL/GenBank/DDBJ whole genome shotgun (WGS) entry which is preliminary data.</text>
</comment>
<evidence type="ECO:0000313" key="1">
    <source>
        <dbReference type="EMBL" id="CAG8735375.1"/>
    </source>
</evidence>
<feature type="non-terminal residue" evidence="1">
    <location>
        <position position="1"/>
    </location>
</feature>
<reference evidence="1" key="1">
    <citation type="submission" date="2021-06" db="EMBL/GenBank/DDBJ databases">
        <authorList>
            <person name="Kallberg Y."/>
            <person name="Tangrot J."/>
            <person name="Rosling A."/>
        </authorList>
    </citation>
    <scope>NUCLEOTIDE SEQUENCE</scope>
    <source>
        <strain evidence="1">CL551</strain>
    </source>
</reference>
<keyword evidence="2" id="KW-1185">Reference proteome</keyword>
<name>A0A9N9IIZ1_9GLOM</name>
<dbReference type="EMBL" id="CAJVPV010027974">
    <property type="protein sequence ID" value="CAG8735375.1"/>
    <property type="molecule type" value="Genomic_DNA"/>
</dbReference>
<accession>A0A9N9IIZ1</accession>